<keyword evidence="1" id="KW-0812">Transmembrane</keyword>
<feature type="transmembrane region" description="Helical" evidence="1">
    <location>
        <begin position="6"/>
        <end position="26"/>
    </location>
</feature>
<evidence type="ECO:0000256" key="1">
    <source>
        <dbReference type="SAM" id="Phobius"/>
    </source>
</evidence>
<dbReference type="RefSeq" id="WP_058918178.1">
    <property type="nucleotide sequence ID" value="NZ_JBHSQC010000025.1"/>
</dbReference>
<reference evidence="3" key="1">
    <citation type="journal article" date="2019" name="Int. J. Syst. Evol. Microbiol.">
        <title>The Global Catalogue of Microorganisms (GCM) 10K type strain sequencing project: providing services to taxonomists for standard genome sequencing and annotation.</title>
        <authorList>
            <consortium name="The Broad Institute Genomics Platform"/>
            <consortium name="The Broad Institute Genome Sequencing Center for Infectious Disease"/>
            <person name="Wu L."/>
            <person name="Ma J."/>
        </authorList>
    </citation>
    <scope>NUCLEOTIDE SEQUENCE [LARGE SCALE GENOMIC DNA]</scope>
    <source>
        <strain evidence="3">KCTC 42143</strain>
    </source>
</reference>
<keyword evidence="1" id="KW-0472">Membrane</keyword>
<organism evidence="2 3">
    <name type="scientific">Carnobacterium antarcticum</name>
    <dbReference type="NCBI Taxonomy" id="2126436"/>
    <lineage>
        <taxon>Bacteria</taxon>
        <taxon>Bacillati</taxon>
        <taxon>Bacillota</taxon>
        <taxon>Bacilli</taxon>
        <taxon>Lactobacillales</taxon>
        <taxon>Carnobacteriaceae</taxon>
        <taxon>Carnobacterium</taxon>
    </lineage>
</organism>
<dbReference type="InterPro" id="IPR009708">
    <property type="entry name" value="Phage_A118_holin/antiholin"/>
</dbReference>
<keyword evidence="1" id="KW-1133">Transmembrane helix</keyword>
<name>A0ABW4NNH0_9LACT</name>
<protein>
    <submittedName>
        <fullName evidence="2">Holin</fullName>
    </submittedName>
</protein>
<evidence type="ECO:0000313" key="2">
    <source>
        <dbReference type="EMBL" id="MFD1799648.1"/>
    </source>
</evidence>
<dbReference type="Pfam" id="PF06946">
    <property type="entry name" value="Phage_holin_5_1"/>
    <property type="match status" value="1"/>
</dbReference>
<gene>
    <name evidence="2" type="ORF">ACFSBK_07255</name>
</gene>
<comment type="caution">
    <text evidence="2">The sequence shown here is derived from an EMBL/GenBank/DDBJ whole genome shotgun (WGS) entry which is preliminary data.</text>
</comment>
<sequence>MMEEIMNNAIGAAILLAPIIAIAIQVVKQLEVVNVKYLPLLSIVIGMLTGAILSSVFNQNIAIYTLAGFLSGASASGLYEGIKNSFALAKGDK</sequence>
<keyword evidence="3" id="KW-1185">Reference proteome</keyword>
<dbReference type="EMBL" id="JBHUFF010000013">
    <property type="protein sequence ID" value="MFD1799648.1"/>
    <property type="molecule type" value="Genomic_DNA"/>
</dbReference>
<evidence type="ECO:0000313" key="3">
    <source>
        <dbReference type="Proteomes" id="UP001597285"/>
    </source>
</evidence>
<proteinExistence type="predicted"/>
<dbReference type="Proteomes" id="UP001597285">
    <property type="component" value="Unassembled WGS sequence"/>
</dbReference>
<accession>A0ABW4NNH0</accession>
<feature type="transmembrane region" description="Helical" evidence="1">
    <location>
        <begin position="38"/>
        <end position="57"/>
    </location>
</feature>